<reference evidence="1" key="2">
    <citation type="journal article" date="2015" name="Fish Shellfish Immunol.">
        <title>Early steps in the European eel (Anguilla anguilla)-Vibrio vulnificus interaction in the gills: Role of the RtxA13 toxin.</title>
        <authorList>
            <person name="Callol A."/>
            <person name="Pajuelo D."/>
            <person name="Ebbesson L."/>
            <person name="Teles M."/>
            <person name="MacKenzie S."/>
            <person name="Amaro C."/>
        </authorList>
    </citation>
    <scope>NUCLEOTIDE SEQUENCE</scope>
</reference>
<protein>
    <submittedName>
        <fullName evidence="1">Uncharacterized protein</fullName>
    </submittedName>
</protein>
<accession>A0A0E9SY59</accession>
<reference evidence="1" key="1">
    <citation type="submission" date="2014-11" db="EMBL/GenBank/DDBJ databases">
        <authorList>
            <person name="Amaro Gonzalez C."/>
        </authorList>
    </citation>
    <scope>NUCLEOTIDE SEQUENCE</scope>
</reference>
<name>A0A0E9SY59_ANGAN</name>
<dbReference type="EMBL" id="GBXM01062313">
    <property type="protein sequence ID" value="JAH46264.1"/>
    <property type="molecule type" value="Transcribed_RNA"/>
</dbReference>
<evidence type="ECO:0000313" key="1">
    <source>
        <dbReference type="EMBL" id="JAH46264.1"/>
    </source>
</evidence>
<proteinExistence type="predicted"/>
<organism evidence="1">
    <name type="scientific">Anguilla anguilla</name>
    <name type="common">European freshwater eel</name>
    <name type="synonym">Muraena anguilla</name>
    <dbReference type="NCBI Taxonomy" id="7936"/>
    <lineage>
        <taxon>Eukaryota</taxon>
        <taxon>Metazoa</taxon>
        <taxon>Chordata</taxon>
        <taxon>Craniata</taxon>
        <taxon>Vertebrata</taxon>
        <taxon>Euteleostomi</taxon>
        <taxon>Actinopterygii</taxon>
        <taxon>Neopterygii</taxon>
        <taxon>Teleostei</taxon>
        <taxon>Anguilliformes</taxon>
        <taxon>Anguillidae</taxon>
        <taxon>Anguilla</taxon>
    </lineage>
</organism>
<sequence>MVNCKSPLGTHSVLVMSLSI</sequence>
<dbReference type="AlphaFoldDB" id="A0A0E9SY59"/>